<keyword evidence="2" id="KW-1185">Reference proteome</keyword>
<dbReference type="Proteomes" id="UP001165960">
    <property type="component" value="Unassembled WGS sequence"/>
</dbReference>
<gene>
    <name evidence="1" type="ORF">DSO57_1001411</name>
</gene>
<evidence type="ECO:0000313" key="1">
    <source>
        <dbReference type="EMBL" id="KAJ9074937.1"/>
    </source>
</evidence>
<accession>A0ACC2TKC5</accession>
<organism evidence="1 2">
    <name type="scientific">Entomophthora muscae</name>
    <dbReference type="NCBI Taxonomy" id="34485"/>
    <lineage>
        <taxon>Eukaryota</taxon>
        <taxon>Fungi</taxon>
        <taxon>Fungi incertae sedis</taxon>
        <taxon>Zoopagomycota</taxon>
        <taxon>Entomophthoromycotina</taxon>
        <taxon>Entomophthoromycetes</taxon>
        <taxon>Entomophthorales</taxon>
        <taxon>Entomophthoraceae</taxon>
        <taxon>Entomophthora</taxon>
    </lineage>
</organism>
<reference evidence="1" key="1">
    <citation type="submission" date="2022-04" db="EMBL/GenBank/DDBJ databases">
        <title>Genome of the entomopathogenic fungus Entomophthora muscae.</title>
        <authorList>
            <person name="Elya C."/>
            <person name="Lovett B.R."/>
            <person name="Lee E."/>
            <person name="Macias A.M."/>
            <person name="Hajek A.E."/>
            <person name="De Bivort B.L."/>
            <person name="Kasson M.T."/>
            <person name="De Fine Licht H.H."/>
            <person name="Stajich J.E."/>
        </authorList>
    </citation>
    <scope>NUCLEOTIDE SEQUENCE</scope>
    <source>
        <strain evidence="1">Berkeley</strain>
    </source>
</reference>
<comment type="caution">
    <text evidence="1">The sequence shown here is derived from an EMBL/GenBank/DDBJ whole genome shotgun (WGS) entry which is preliminary data.</text>
</comment>
<protein>
    <submittedName>
        <fullName evidence="1">Uncharacterized protein</fullName>
    </submittedName>
</protein>
<name>A0ACC2TKC5_9FUNG</name>
<sequence>MTIIQMQSSLAFCMLTPLLCGFASAWDTRSAVKSKWYQNVKKPWFNPPRYVFAPIWTYLYLSTGYALYLVQSSTTNQISKEWGVYLFWSQLMANIMWSNLYFVKRDIELAIADIILLLVLSIAAMICFFIVSPLAGLLMVPYMIWAAFAVALTLKVNKLNPNFKSSS</sequence>
<evidence type="ECO:0000313" key="2">
    <source>
        <dbReference type="Proteomes" id="UP001165960"/>
    </source>
</evidence>
<proteinExistence type="predicted"/>
<dbReference type="EMBL" id="QTSX02002843">
    <property type="protein sequence ID" value="KAJ9074937.1"/>
    <property type="molecule type" value="Genomic_DNA"/>
</dbReference>